<sequence>MDLVALLSMVGDTWFLAYDSAMFSEEGAKLSRVARSSRVTRLVRLAKIARAGRLLPRLLRLVWRQQMALARTIMLKKVWRVFLFLDSDGDGLVSMLDLKVFYFSILQECEHMLSASRQALLCMDVGIFESEEAAKLKREGSSCDFLFTFQEFSRIFLSTRSGKDMLKHYTRDIEQATTVWAVTNKLSDTLALKTCLLVLLLVVAMSAFEIDAEDRSPEQGLAQLDRLARTEHSHNQTGGAYLCSQIAVYRLRHEVLLLFLAGKTYFESGTCSPSGVPPAELDPFARAETLVVNMGLRASEVLQACTPSSVACSRSTSTGMVLLDLTAQAREESLFALLTMVAVVSLLIIFVLVLKVKIQKFTGMLVNPLRSVADDMVAMSSLEILTSNGDGLDSPFPESRSNIFELQLLQEALQSMRMTIRSWSLYVPPCVVQRLFSKGIEATIGVAKCTVSVLFCDIDGFEDTCADLSPQEVLSLLSLVLGKIADVIEERQGTVLEFIGDEVLAVFNTPEFVKHHVYSAVASALEIHRVLDGLPKMITDSGKEITVRCRCGVNTGSIFAGNIGSKNRMKYGLLGDGVNLAARLKTLNSLYGTRTLVSAAVIEDRAAGRLFVHRPVDAVAVKGKKQPTVVFEVLDGVHTARDLLRKAAAKHREGFTLYRERQFEEASRVFSQAASLFAAGGYKEHVSPVLRRRCNALIEKPPPEDWDGVERLTRKNWEEVVDDSEGAKQLVDIRPDGTWRQDSTLITLEALDALEPLETPKASLVHKCTPQVLSF</sequence>
<keyword evidence="1" id="KW-0812">Transmembrane</keyword>
<reference evidence="4" key="1">
    <citation type="submission" date="2021-01" db="EMBL/GenBank/DDBJ databases">
        <authorList>
            <person name="Corre E."/>
            <person name="Pelletier E."/>
            <person name="Niang G."/>
            <person name="Scheremetjew M."/>
            <person name="Finn R."/>
            <person name="Kale V."/>
            <person name="Holt S."/>
            <person name="Cochrane G."/>
            <person name="Meng A."/>
            <person name="Brown T."/>
            <person name="Cohen L."/>
        </authorList>
    </citation>
    <scope>NUCLEOTIDE SEQUENCE</scope>
    <source>
        <strain evidence="4">CCMP2222</strain>
    </source>
</reference>
<feature type="transmembrane region" description="Helical" evidence="1">
    <location>
        <begin position="334"/>
        <end position="354"/>
    </location>
</feature>
<evidence type="ECO:0000313" key="4">
    <source>
        <dbReference type="EMBL" id="CAD9456366.1"/>
    </source>
</evidence>
<evidence type="ECO:0008006" key="5">
    <source>
        <dbReference type="Google" id="ProtNLM"/>
    </source>
</evidence>
<feature type="domain" description="EF-hand" evidence="3">
    <location>
        <begin position="73"/>
        <end position="108"/>
    </location>
</feature>
<dbReference type="InterPro" id="IPR002048">
    <property type="entry name" value="EF_hand_dom"/>
</dbReference>
<evidence type="ECO:0000259" key="2">
    <source>
        <dbReference type="PROSITE" id="PS50125"/>
    </source>
</evidence>
<accession>A0A7S2GM37</accession>
<evidence type="ECO:0000259" key="3">
    <source>
        <dbReference type="PROSITE" id="PS50222"/>
    </source>
</evidence>
<protein>
    <recommendedName>
        <fullName evidence="5">Guanylate cyclase domain-containing protein</fullName>
    </recommendedName>
</protein>
<organism evidence="4">
    <name type="scientific">Alexandrium andersonii</name>
    <dbReference type="NCBI Taxonomy" id="327968"/>
    <lineage>
        <taxon>Eukaryota</taxon>
        <taxon>Sar</taxon>
        <taxon>Alveolata</taxon>
        <taxon>Dinophyceae</taxon>
        <taxon>Gonyaulacales</taxon>
        <taxon>Pyrocystaceae</taxon>
        <taxon>Alexandrium</taxon>
    </lineage>
</organism>
<dbReference type="InterPro" id="IPR029787">
    <property type="entry name" value="Nucleotide_cyclase"/>
</dbReference>
<name>A0A7S2GM37_9DINO</name>
<dbReference type="PANTHER" id="PTHR43081:SF1">
    <property type="entry name" value="ADENYLATE CYCLASE, TERMINAL-DIFFERENTIATION SPECIFIC"/>
    <property type="match status" value="1"/>
</dbReference>
<dbReference type="Pfam" id="PF00211">
    <property type="entry name" value="Guanylate_cyc"/>
    <property type="match status" value="1"/>
</dbReference>
<dbReference type="InterPro" id="IPR018247">
    <property type="entry name" value="EF_Hand_1_Ca_BS"/>
</dbReference>
<dbReference type="SMART" id="SM00044">
    <property type="entry name" value="CYCc"/>
    <property type="match status" value="1"/>
</dbReference>
<dbReference type="InterPro" id="IPR050697">
    <property type="entry name" value="Adenylyl/Guanylyl_Cyclase_3/4"/>
</dbReference>
<dbReference type="PROSITE" id="PS50125">
    <property type="entry name" value="GUANYLATE_CYCLASE_2"/>
    <property type="match status" value="1"/>
</dbReference>
<keyword evidence="1" id="KW-1133">Transmembrane helix</keyword>
<dbReference type="AlphaFoldDB" id="A0A7S2GM37"/>
<dbReference type="Gene3D" id="3.30.70.1230">
    <property type="entry name" value="Nucleotide cyclase"/>
    <property type="match status" value="1"/>
</dbReference>
<dbReference type="SUPFAM" id="SSF55073">
    <property type="entry name" value="Nucleotide cyclase"/>
    <property type="match status" value="1"/>
</dbReference>
<dbReference type="PROSITE" id="PS50222">
    <property type="entry name" value="EF_HAND_2"/>
    <property type="match status" value="1"/>
</dbReference>
<dbReference type="GO" id="GO:0035556">
    <property type="term" value="P:intracellular signal transduction"/>
    <property type="evidence" value="ECO:0007669"/>
    <property type="project" value="InterPro"/>
</dbReference>
<dbReference type="CDD" id="cd07302">
    <property type="entry name" value="CHD"/>
    <property type="match status" value="1"/>
</dbReference>
<dbReference type="PANTHER" id="PTHR43081">
    <property type="entry name" value="ADENYLATE CYCLASE, TERMINAL-DIFFERENTIATION SPECIFIC-RELATED"/>
    <property type="match status" value="1"/>
</dbReference>
<evidence type="ECO:0000256" key="1">
    <source>
        <dbReference type="SAM" id="Phobius"/>
    </source>
</evidence>
<feature type="domain" description="Guanylate cyclase" evidence="2">
    <location>
        <begin position="452"/>
        <end position="585"/>
    </location>
</feature>
<dbReference type="InterPro" id="IPR001054">
    <property type="entry name" value="A/G_cyclase"/>
</dbReference>
<dbReference type="EMBL" id="HBGQ01054596">
    <property type="protein sequence ID" value="CAD9456366.1"/>
    <property type="molecule type" value="Transcribed_RNA"/>
</dbReference>
<gene>
    <name evidence="4" type="ORF">AAND1436_LOCUS26494</name>
</gene>
<dbReference type="GO" id="GO:0009190">
    <property type="term" value="P:cyclic nucleotide biosynthetic process"/>
    <property type="evidence" value="ECO:0007669"/>
    <property type="project" value="InterPro"/>
</dbReference>
<dbReference type="PROSITE" id="PS00018">
    <property type="entry name" value="EF_HAND_1"/>
    <property type="match status" value="1"/>
</dbReference>
<proteinExistence type="predicted"/>
<keyword evidence="1" id="KW-0472">Membrane</keyword>
<dbReference type="GO" id="GO:0005509">
    <property type="term" value="F:calcium ion binding"/>
    <property type="evidence" value="ECO:0007669"/>
    <property type="project" value="InterPro"/>
</dbReference>